<dbReference type="PROSITE" id="PS00028">
    <property type="entry name" value="ZINC_FINGER_C2H2_1"/>
    <property type="match status" value="2"/>
</dbReference>
<feature type="region of interest" description="Disordered" evidence="8">
    <location>
        <begin position="1"/>
        <end position="28"/>
    </location>
</feature>
<proteinExistence type="predicted"/>
<keyword evidence="4 7" id="KW-0863">Zinc-finger</keyword>
<dbReference type="PROSITE" id="PS50157">
    <property type="entry name" value="ZINC_FINGER_C2H2_2"/>
    <property type="match status" value="2"/>
</dbReference>
<dbReference type="AlphaFoldDB" id="A0AAW0QR26"/>
<evidence type="ECO:0000313" key="10">
    <source>
        <dbReference type="EMBL" id="KAK8113951.1"/>
    </source>
</evidence>
<feature type="region of interest" description="Disordered" evidence="8">
    <location>
        <begin position="436"/>
        <end position="455"/>
    </location>
</feature>
<evidence type="ECO:0000256" key="7">
    <source>
        <dbReference type="PROSITE-ProRule" id="PRU00042"/>
    </source>
</evidence>
<dbReference type="SMART" id="SM00355">
    <property type="entry name" value="ZnF_C2H2"/>
    <property type="match status" value="2"/>
</dbReference>
<dbReference type="SUPFAM" id="SSF57667">
    <property type="entry name" value="beta-beta-alpha zinc fingers"/>
    <property type="match status" value="2"/>
</dbReference>
<comment type="subcellular location">
    <subcellularLocation>
        <location evidence="1">Nucleus</location>
    </subcellularLocation>
</comment>
<dbReference type="FunFam" id="3.30.160.60:FF:000504">
    <property type="entry name" value="C2H2 transcription factor swi5"/>
    <property type="match status" value="1"/>
</dbReference>
<feature type="region of interest" description="Disordered" evidence="8">
    <location>
        <begin position="40"/>
        <end position="94"/>
    </location>
</feature>
<feature type="compositionally biased region" description="Basic residues" evidence="8">
    <location>
        <begin position="596"/>
        <end position="606"/>
    </location>
</feature>
<evidence type="ECO:0000259" key="9">
    <source>
        <dbReference type="PROSITE" id="PS50157"/>
    </source>
</evidence>
<feature type="domain" description="C2H2-type" evidence="9">
    <location>
        <begin position="534"/>
        <end position="561"/>
    </location>
</feature>
<dbReference type="Pfam" id="PF00096">
    <property type="entry name" value="zf-C2H2"/>
    <property type="match status" value="1"/>
</dbReference>
<dbReference type="PANTHER" id="PTHR40626">
    <property type="entry name" value="MIP31509P"/>
    <property type="match status" value="1"/>
</dbReference>
<evidence type="ECO:0000256" key="4">
    <source>
        <dbReference type="ARBA" id="ARBA00022771"/>
    </source>
</evidence>
<feature type="compositionally biased region" description="Polar residues" evidence="8">
    <location>
        <begin position="1"/>
        <end position="10"/>
    </location>
</feature>
<keyword evidence="5" id="KW-0862">Zinc</keyword>
<accession>A0AAW0QR26</accession>
<comment type="caution">
    <text evidence="10">The sequence shown here is derived from an EMBL/GenBank/DDBJ whole genome shotgun (WGS) entry which is preliminary data.</text>
</comment>
<evidence type="ECO:0000256" key="6">
    <source>
        <dbReference type="ARBA" id="ARBA00023242"/>
    </source>
</evidence>
<dbReference type="GO" id="GO:0000978">
    <property type="term" value="F:RNA polymerase II cis-regulatory region sequence-specific DNA binding"/>
    <property type="evidence" value="ECO:0007669"/>
    <property type="project" value="InterPro"/>
</dbReference>
<evidence type="ECO:0000256" key="5">
    <source>
        <dbReference type="ARBA" id="ARBA00022833"/>
    </source>
</evidence>
<feature type="compositionally biased region" description="Low complexity" evidence="8">
    <location>
        <begin position="625"/>
        <end position="639"/>
    </location>
</feature>
<feature type="region of interest" description="Disordered" evidence="8">
    <location>
        <begin position="203"/>
        <end position="231"/>
    </location>
</feature>
<keyword evidence="2" id="KW-0479">Metal-binding</keyword>
<feature type="domain" description="C2H2-type" evidence="9">
    <location>
        <begin position="504"/>
        <end position="533"/>
    </location>
</feature>
<dbReference type="Proteomes" id="UP001392437">
    <property type="component" value="Unassembled WGS sequence"/>
</dbReference>
<evidence type="ECO:0000313" key="11">
    <source>
        <dbReference type="Proteomes" id="UP001392437"/>
    </source>
</evidence>
<evidence type="ECO:0000256" key="3">
    <source>
        <dbReference type="ARBA" id="ARBA00022737"/>
    </source>
</evidence>
<organism evidence="10 11">
    <name type="scientific">Apiospora kogelbergensis</name>
    <dbReference type="NCBI Taxonomy" id="1337665"/>
    <lineage>
        <taxon>Eukaryota</taxon>
        <taxon>Fungi</taxon>
        <taxon>Dikarya</taxon>
        <taxon>Ascomycota</taxon>
        <taxon>Pezizomycotina</taxon>
        <taxon>Sordariomycetes</taxon>
        <taxon>Xylariomycetidae</taxon>
        <taxon>Amphisphaeriales</taxon>
        <taxon>Apiosporaceae</taxon>
        <taxon>Apiospora</taxon>
    </lineage>
</organism>
<dbReference type="Gene3D" id="3.30.160.60">
    <property type="entry name" value="Classic Zinc Finger"/>
    <property type="match status" value="3"/>
</dbReference>
<dbReference type="InterPro" id="IPR036236">
    <property type="entry name" value="Znf_C2H2_sf"/>
</dbReference>
<dbReference type="FunFam" id="3.30.160.60:FF:001649">
    <property type="entry name" value="C2H2 transcription factor Swi5"/>
    <property type="match status" value="1"/>
</dbReference>
<feature type="compositionally biased region" description="Low complexity" evidence="8">
    <location>
        <begin position="740"/>
        <end position="752"/>
    </location>
</feature>
<dbReference type="InterPro" id="IPR013087">
    <property type="entry name" value="Znf_C2H2_type"/>
</dbReference>
<dbReference type="EMBL" id="JAQQWP010000006">
    <property type="protein sequence ID" value="KAK8113951.1"/>
    <property type="molecule type" value="Genomic_DNA"/>
</dbReference>
<dbReference type="GO" id="GO:0008270">
    <property type="term" value="F:zinc ion binding"/>
    <property type="evidence" value="ECO:0007669"/>
    <property type="project" value="UniProtKB-KW"/>
</dbReference>
<keyword evidence="6" id="KW-0539">Nucleus</keyword>
<dbReference type="InterPro" id="IPR051059">
    <property type="entry name" value="VerF-like"/>
</dbReference>
<dbReference type="GO" id="GO:0000785">
    <property type="term" value="C:chromatin"/>
    <property type="evidence" value="ECO:0007669"/>
    <property type="project" value="TreeGrafter"/>
</dbReference>
<dbReference type="GO" id="GO:0000981">
    <property type="term" value="F:DNA-binding transcription factor activity, RNA polymerase II-specific"/>
    <property type="evidence" value="ECO:0007669"/>
    <property type="project" value="InterPro"/>
</dbReference>
<gene>
    <name evidence="10" type="ORF">PG999_006020</name>
</gene>
<feature type="region of interest" description="Disordered" evidence="8">
    <location>
        <begin position="718"/>
        <end position="763"/>
    </location>
</feature>
<evidence type="ECO:0000256" key="8">
    <source>
        <dbReference type="SAM" id="MobiDB-lite"/>
    </source>
</evidence>
<sequence>MLSHPPQSGLQARQQQLRQHRRQNSTPTATEAMKIATNSNLPHMHPHQQQQQQQRQRMSHRRGMSLDTRRHPMHTPTRQEFPTVSEHSTNTGLNQTPQHVLRETQQQRIARPGHSQQAISNLANDENYLMSPHGTPQMQGFDPNCFDGLPPQQEMNMQFNFYEAQMNMMMKRNQGSFSESVASSQDFELYPSSSMSTPTFMNFSDSPNGGQGWISEGETSHSRRSSRRISNGIMDRVAKFEQMHPGMEGSQRPITPPHQNATGEYRYSIQMRTGSQLTTEPDYFPATPSDTPHNRTIKHSRVPQRFAEGYDESMEETIKPNRANQRSRTTFDEMRQAAEVQAIAPAPARSHTMPMPGAYEAASVQDTNYLAMGQMNGGMTIQTQFHGMPRPSHPLSASSDFSHHASPMTTPFMNEFQAPLDLDVKPDLRQLDAVSDCTPGDGSQSTEMPSCRVSPHRRTESVASIASAASIADIDIEQTKLTTGITMEEIHQYIEGPDPKDNKWVCVFEDCNKRFGRKENIKSHVQTHLNDRQYKCPTCQKCFVRQHDLKRHAKIHTGIKPYPCECGNSFARHDALTRHKQRGMCIGAFDGVVRKVVKRGRPRKHRPDMDERKDKSARTRQKNQSISSTSSLSGYSDSSAVNSPEAVETDFDMMDDIMQDISVGGITMNPSKLQGVGSSTAAMPTLELDHAASAHSPSAASIHSYVSQLSHMSLHPEAVTDLPSHPPSPAKSISSQYNEPPELSQSSSPPSSNRYFDSEPIAPGHDVMISAGADSSNMANLTGLESSDDDILLQFTHSDPNMLMLGGDSKFDDAFDSTVGMFTSNDDLFFGSN</sequence>
<evidence type="ECO:0000256" key="2">
    <source>
        <dbReference type="ARBA" id="ARBA00022723"/>
    </source>
</evidence>
<reference evidence="10 11" key="1">
    <citation type="submission" date="2023-01" db="EMBL/GenBank/DDBJ databases">
        <title>Analysis of 21 Apiospora genomes using comparative genomics revels a genus with tremendous synthesis potential of carbohydrate active enzymes and secondary metabolites.</title>
        <authorList>
            <person name="Sorensen T."/>
        </authorList>
    </citation>
    <scope>NUCLEOTIDE SEQUENCE [LARGE SCALE GENOMIC DNA]</scope>
    <source>
        <strain evidence="10 11">CBS 117206</strain>
    </source>
</reference>
<feature type="region of interest" description="Disordered" evidence="8">
    <location>
        <begin position="596"/>
        <end position="643"/>
    </location>
</feature>
<dbReference type="GO" id="GO:0005634">
    <property type="term" value="C:nucleus"/>
    <property type="evidence" value="ECO:0007669"/>
    <property type="project" value="UniProtKB-SubCell"/>
</dbReference>
<evidence type="ECO:0000256" key="1">
    <source>
        <dbReference type="ARBA" id="ARBA00004123"/>
    </source>
</evidence>
<keyword evidence="3" id="KW-0677">Repeat</keyword>
<keyword evidence="11" id="KW-1185">Reference proteome</keyword>
<dbReference type="PANTHER" id="PTHR40626:SF11">
    <property type="entry name" value="ZINC FINGER PROTEIN YPR022C"/>
    <property type="match status" value="1"/>
</dbReference>
<feature type="compositionally biased region" description="Polar residues" evidence="8">
    <location>
        <begin position="76"/>
        <end position="94"/>
    </location>
</feature>
<name>A0AAW0QR26_9PEZI</name>
<protein>
    <recommendedName>
        <fullName evidence="9">C2H2-type domain-containing protein</fullName>
    </recommendedName>
</protein>
<feature type="compositionally biased region" description="Basic and acidic residues" evidence="8">
    <location>
        <begin position="607"/>
        <end position="617"/>
    </location>
</feature>